<comment type="subcellular location">
    <subcellularLocation>
        <location evidence="3">Cytoplasm</location>
    </subcellularLocation>
    <subcellularLocation>
        <location evidence="2">Nucleus</location>
    </subcellularLocation>
</comment>
<dbReference type="AlphaFoldDB" id="A0A166RDP7"/>
<keyword evidence="13" id="KW-1185">Reference proteome</keyword>
<comment type="similarity">
    <text evidence="4">Belongs to the snurportin family.</text>
</comment>
<evidence type="ECO:0000256" key="3">
    <source>
        <dbReference type="ARBA" id="ARBA00004496"/>
    </source>
</evidence>
<evidence type="ECO:0000256" key="5">
    <source>
        <dbReference type="ARBA" id="ARBA00016034"/>
    </source>
</evidence>
<dbReference type="EMBL" id="KV417505">
    <property type="protein sequence ID" value="KZP28165.1"/>
    <property type="molecule type" value="Genomic_DNA"/>
</dbReference>
<evidence type="ECO:0000256" key="1">
    <source>
        <dbReference type="ARBA" id="ARBA00003975"/>
    </source>
</evidence>
<keyword evidence="9" id="KW-0539">Nucleus</keyword>
<comment type="function">
    <text evidence="1">Functions as an U snRNP-specific nuclear import adapter. Involved in the trimethylguanosine (m3G)-cap-dependent nuclear import of U snRNPs. Binds specifically to the terminal m3G-cap U snRNAs.</text>
</comment>
<sequence length="405" mass="44506">MASTRPHAMATDRKLAYKAPTTIITDKLVTQEARRNKALEDQKRRRAQRVDSSRQLDLFADLNLGPSDDEDAEIVCEGVAAFASMVAPSAAPSDAAPARGLLQPSDAGKNKKKSRKKKRGKAEGGKPSKWADKCMYAELLEMRGDDAWHAASGGDGLPADLESGWVAVAPVPVGKRCLAVTHQSSGVVGVVPNTSLRSRVLGKSLMLPFPSNLPPQTILDCILDPNWRDNGIVHVLDVLQWKGQDVGDCETPFRFWWRDTRLAELPRSLPPSSTTASSFKYPSDRSAVSTGYQFPYPTTFLAIPYFTNTTLPFLSAHIIPLARALRAVSVDVDNPHHDPLPFFNAFPFHLKPLQEASECRVEIIQLDIREHHPVEEDEEVCGAGRGTGEAGLLGCRGPDWEDRLW</sequence>
<evidence type="ECO:0000256" key="10">
    <source>
        <dbReference type="SAM" id="MobiDB-lite"/>
    </source>
</evidence>
<evidence type="ECO:0000256" key="6">
    <source>
        <dbReference type="ARBA" id="ARBA00022448"/>
    </source>
</evidence>
<evidence type="ECO:0000256" key="7">
    <source>
        <dbReference type="ARBA" id="ARBA00022490"/>
    </source>
</evidence>
<reference evidence="12 13" key="1">
    <citation type="journal article" date="2016" name="Mol. Biol. Evol.">
        <title>Comparative Genomics of Early-Diverging Mushroom-Forming Fungi Provides Insights into the Origins of Lignocellulose Decay Capabilities.</title>
        <authorList>
            <person name="Nagy L.G."/>
            <person name="Riley R."/>
            <person name="Tritt A."/>
            <person name="Adam C."/>
            <person name="Daum C."/>
            <person name="Floudas D."/>
            <person name="Sun H."/>
            <person name="Yadav J.S."/>
            <person name="Pangilinan J."/>
            <person name="Larsson K.H."/>
            <person name="Matsuura K."/>
            <person name="Barry K."/>
            <person name="Labutti K."/>
            <person name="Kuo R."/>
            <person name="Ohm R.A."/>
            <person name="Bhattacharya S.S."/>
            <person name="Shirouzu T."/>
            <person name="Yoshinaga Y."/>
            <person name="Martin F.M."/>
            <person name="Grigoriev I.V."/>
            <person name="Hibbett D.S."/>
        </authorList>
    </citation>
    <scope>NUCLEOTIDE SEQUENCE [LARGE SCALE GENOMIC DNA]</scope>
    <source>
        <strain evidence="12 13">CBS 109695</strain>
    </source>
</reference>
<evidence type="ECO:0000256" key="8">
    <source>
        <dbReference type="ARBA" id="ARBA00022884"/>
    </source>
</evidence>
<dbReference type="InterPro" id="IPR017336">
    <property type="entry name" value="Snurportin-1"/>
</dbReference>
<keyword evidence="8" id="KW-0694">RNA-binding</keyword>
<dbReference type="GO" id="GO:0061015">
    <property type="term" value="P:snRNA import into nucleus"/>
    <property type="evidence" value="ECO:0007669"/>
    <property type="project" value="InterPro"/>
</dbReference>
<feature type="non-terminal residue" evidence="12">
    <location>
        <position position="1"/>
    </location>
</feature>
<dbReference type="Gene3D" id="3.30.470.30">
    <property type="entry name" value="DNA ligase/mRNA capping enzyme"/>
    <property type="match status" value="1"/>
</dbReference>
<evidence type="ECO:0000313" key="12">
    <source>
        <dbReference type="EMBL" id="KZP28165.1"/>
    </source>
</evidence>
<dbReference type="PANTHER" id="PTHR13403">
    <property type="entry name" value="SNURPORTIN1 RNUT1 PROTEIN RNA, U TRANSPORTER 1"/>
    <property type="match status" value="1"/>
</dbReference>
<gene>
    <name evidence="12" type="ORF">FIBSPDRAFT_917757</name>
</gene>
<keyword evidence="6" id="KW-0813">Transport</keyword>
<evidence type="ECO:0000256" key="4">
    <source>
        <dbReference type="ARBA" id="ARBA00007540"/>
    </source>
</evidence>
<dbReference type="PANTHER" id="PTHR13403:SF6">
    <property type="entry name" value="SNURPORTIN-1"/>
    <property type="match status" value="1"/>
</dbReference>
<dbReference type="STRING" id="436010.A0A166RDP7"/>
<feature type="compositionally biased region" description="Basic residues" evidence="10">
    <location>
        <begin position="110"/>
        <end position="120"/>
    </location>
</feature>
<evidence type="ECO:0000256" key="2">
    <source>
        <dbReference type="ARBA" id="ARBA00004123"/>
    </source>
</evidence>
<dbReference type="Proteomes" id="UP000076532">
    <property type="component" value="Unassembled WGS sequence"/>
</dbReference>
<name>A0A166RDP7_9AGAM</name>
<proteinExistence type="inferred from homology"/>
<dbReference type="GO" id="GO:0005737">
    <property type="term" value="C:cytoplasm"/>
    <property type="evidence" value="ECO:0007669"/>
    <property type="project" value="UniProtKB-SubCell"/>
</dbReference>
<feature type="domain" description="Snurportin-1 m3G cap-binding" evidence="11">
    <location>
        <begin position="157"/>
        <end position="266"/>
    </location>
</feature>
<accession>A0A166RDP7</accession>
<protein>
    <recommendedName>
        <fullName evidence="5">Snurportin-1</fullName>
    </recommendedName>
</protein>
<evidence type="ECO:0000313" key="13">
    <source>
        <dbReference type="Proteomes" id="UP000076532"/>
    </source>
</evidence>
<dbReference type="GO" id="GO:0005634">
    <property type="term" value="C:nucleus"/>
    <property type="evidence" value="ECO:0007669"/>
    <property type="project" value="UniProtKB-SubCell"/>
</dbReference>
<dbReference type="OrthoDB" id="10003593at2759"/>
<organism evidence="12 13">
    <name type="scientific">Athelia psychrophila</name>
    <dbReference type="NCBI Taxonomy" id="1759441"/>
    <lineage>
        <taxon>Eukaryota</taxon>
        <taxon>Fungi</taxon>
        <taxon>Dikarya</taxon>
        <taxon>Basidiomycota</taxon>
        <taxon>Agaricomycotina</taxon>
        <taxon>Agaricomycetes</taxon>
        <taxon>Agaricomycetidae</taxon>
        <taxon>Atheliales</taxon>
        <taxon>Atheliaceae</taxon>
        <taxon>Athelia</taxon>
    </lineage>
</organism>
<feature type="region of interest" description="Disordered" evidence="10">
    <location>
        <begin position="92"/>
        <end position="128"/>
    </location>
</feature>
<evidence type="ECO:0000256" key="9">
    <source>
        <dbReference type="ARBA" id="ARBA00023242"/>
    </source>
</evidence>
<keyword evidence="7" id="KW-0963">Cytoplasm</keyword>
<evidence type="ECO:0000259" key="11">
    <source>
        <dbReference type="Pfam" id="PF21974"/>
    </source>
</evidence>
<dbReference type="GO" id="GO:0003723">
    <property type="term" value="F:RNA binding"/>
    <property type="evidence" value="ECO:0007669"/>
    <property type="project" value="UniProtKB-KW"/>
</dbReference>
<dbReference type="InterPro" id="IPR047857">
    <property type="entry name" value="Snurportin1_C"/>
</dbReference>
<feature type="region of interest" description="Disordered" evidence="10">
    <location>
        <begin position="33"/>
        <end position="52"/>
    </location>
</feature>
<dbReference type="Pfam" id="PF21974">
    <property type="entry name" value="SPN1_m3Gcap_bd"/>
    <property type="match status" value="1"/>
</dbReference>